<organism evidence="14 15">
    <name type="scientific">Sphingomonas colocasiae</name>
    <dbReference type="NCBI Taxonomy" id="1848973"/>
    <lineage>
        <taxon>Bacteria</taxon>
        <taxon>Pseudomonadati</taxon>
        <taxon>Pseudomonadota</taxon>
        <taxon>Alphaproteobacteria</taxon>
        <taxon>Sphingomonadales</taxon>
        <taxon>Sphingomonadaceae</taxon>
        <taxon>Sphingomonas</taxon>
    </lineage>
</organism>
<evidence type="ECO:0000256" key="13">
    <source>
        <dbReference type="RuleBase" id="RU003785"/>
    </source>
</evidence>
<evidence type="ECO:0000256" key="2">
    <source>
        <dbReference type="ARBA" id="ARBA00003213"/>
    </source>
</evidence>
<comment type="catalytic activity">
    <reaction evidence="9 10 11">
        <text>adenosine(37) in tRNA + dimethylallyl diphosphate = N(6)-dimethylallyladenosine(37) in tRNA + diphosphate</text>
        <dbReference type="Rhea" id="RHEA:26482"/>
        <dbReference type="Rhea" id="RHEA-COMP:10162"/>
        <dbReference type="Rhea" id="RHEA-COMP:10375"/>
        <dbReference type="ChEBI" id="CHEBI:33019"/>
        <dbReference type="ChEBI" id="CHEBI:57623"/>
        <dbReference type="ChEBI" id="CHEBI:74411"/>
        <dbReference type="ChEBI" id="CHEBI:74415"/>
        <dbReference type="EC" id="2.5.1.75"/>
    </reaction>
</comment>
<comment type="subunit">
    <text evidence="10">Monomer.</text>
</comment>
<evidence type="ECO:0000256" key="3">
    <source>
        <dbReference type="ARBA" id="ARBA00005842"/>
    </source>
</evidence>
<dbReference type="PANTHER" id="PTHR11088">
    <property type="entry name" value="TRNA DIMETHYLALLYLTRANSFERASE"/>
    <property type="match status" value="1"/>
</dbReference>
<keyword evidence="4 10" id="KW-0808">Transferase</keyword>
<evidence type="ECO:0000256" key="11">
    <source>
        <dbReference type="RuleBase" id="RU003783"/>
    </source>
</evidence>
<dbReference type="EMBL" id="JAINVV010000001">
    <property type="protein sequence ID" value="MBY8821111.1"/>
    <property type="molecule type" value="Genomic_DNA"/>
</dbReference>
<sequence length="316" mass="34687">MNKTRLPRPKPVALIAGPTASGKSALAVRLGHLHPSVVINADSMQVYRDLRILSARPDAHEMEDVPHRLFGHIDGAEACSAARWAEDARIEIDRAHAAGLLPIVTGGTGLYLRTLLDGIAPVPDIDPDIRARVRALPVAEAHAALAIEDPDAAARLSPADSSRIARALETVRSTGRPLAHWQASLSGGIGDRIRLLPVVLLPPRDWLFDRIDRRFDAMIEHGAIGEVETLLARGLDPALPVMRAIGVPEIAAWLRGSGDRAMMAERGRIATRQYGKRQYTWFSRQPPADWERFDAQPDNKMIDQIAIKLRNYALTD</sequence>
<evidence type="ECO:0000256" key="1">
    <source>
        <dbReference type="ARBA" id="ARBA00001946"/>
    </source>
</evidence>
<feature type="region of interest" description="Interaction with substrate tRNA" evidence="10">
    <location>
        <begin position="42"/>
        <end position="45"/>
    </location>
</feature>
<evidence type="ECO:0000256" key="7">
    <source>
        <dbReference type="ARBA" id="ARBA00022840"/>
    </source>
</evidence>
<comment type="caution">
    <text evidence="14">The sequence shown here is derived from an EMBL/GenBank/DDBJ whole genome shotgun (WGS) entry which is preliminary data.</text>
</comment>
<dbReference type="EC" id="2.5.1.75" evidence="10"/>
<dbReference type="Pfam" id="PF01715">
    <property type="entry name" value="IPPT"/>
    <property type="match status" value="1"/>
</dbReference>
<evidence type="ECO:0000256" key="8">
    <source>
        <dbReference type="ARBA" id="ARBA00022842"/>
    </source>
</evidence>
<dbReference type="HAMAP" id="MF_00185">
    <property type="entry name" value="IPP_trans"/>
    <property type="match status" value="1"/>
</dbReference>
<comment type="caution">
    <text evidence="10">Lacks conserved residue(s) required for the propagation of feature annotation.</text>
</comment>
<dbReference type="GO" id="GO:0052381">
    <property type="term" value="F:tRNA dimethylallyltransferase activity"/>
    <property type="evidence" value="ECO:0007669"/>
    <property type="project" value="UniProtKB-EC"/>
</dbReference>
<keyword evidence="6 10" id="KW-0547">Nucleotide-binding</keyword>
<evidence type="ECO:0000256" key="4">
    <source>
        <dbReference type="ARBA" id="ARBA00022679"/>
    </source>
</evidence>
<comment type="cofactor">
    <cofactor evidence="1 10">
        <name>Mg(2+)</name>
        <dbReference type="ChEBI" id="CHEBI:18420"/>
    </cofactor>
</comment>
<evidence type="ECO:0000313" key="14">
    <source>
        <dbReference type="EMBL" id="MBY8821111.1"/>
    </source>
</evidence>
<dbReference type="RefSeq" id="WP_222988198.1">
    <property type="nucleotide sequence ID" value="NZ_JAINVV010000001.1"/>
</dbReference>
<feature type="binding site" evidence="10">
    <location>
        <begin position="19"/>
        <end position="24"/>
    </location>
    <ligand>
        <name>substrate</name>
    </ligand>
</feature>
<keyword evidence="8 10" id="KW-0460">Magnesium</keyword>
<dbReference type="InterPro" id="IPR027417">
    <property type="entry name" value="P-loop_NTPase"/>
</dbReference>
<keyword evidence="15" id="KW-1185">Reference proteome</keyword>
<feature type="site" description="Interaction with substrate tRNA" evidence="10">
    <location>
        <position position="108"/>
    </location>
</feature>
<dbReference type="SUPFAM" id="SSF52540">
    <property type="entry name" value="P-loop containing nucleoside triphosphate hydrolases"/>
    <property type="match status" value="2"/>
</dbReference>
<reference evidence="14 15" key="1">
    <citation type="submission" date="2021-08" db="EMBL/GenBank/DDBJ databases">
        <authorList>
            <person name="Tuo L."/>
        </authorList>
    </citation>
    <scope>NUCLEOTIDE SEQUENCE [LARGE SCALE GENOMIC DNA]</scope>
    <source>
        <strain evidence="14 15">JCM 31229</strain>
    </source>
</reference>
<dbReference type="InterPro" id="IPR018022">
    <property type="entry name" value="IPT"/>
</dbReference>
<evidence type="ECO:0000256" key="6">
    <source>
        <dbReference type="ARBA" id="ARBA00022741"/>
    </source>
</evidence>
<dbReference type="Gene3D" id="3.40.50.300">
    <property type="entry name" value="P-loop containing nucleotide triphosphate hydrolases"/>
    <property type="match status" value="1"/>
</dbReference>
<feature type="binding site" evidence="10">
    <location>
        <begin position="17"/>
        <end position="24"/>
    </location>
    <ligand>
        <name>ATP</name>
        <dbReference type="ChEBI" id="CHEBI:30616"/>
    </ligand>
</feature>
<dbReference type="InterPro" id="IPR039657">
    <property type="entry name" value="Dimethylallyltransferase"/>
</dbReference>
<evidence type="ECO:0000313" key="15">
    <source>
        <dbReference type="Proteomes" id="UP000706039"/>
    </source>
</evidence>
<accession>A0ABS7PII5</accession>
<dbReference type="PANTHER" id="PTHR11088:SF60">
    <property type="entry name" value="TRNA DIMETHYLALLYLTRANSFERASE"/>
    <property type="match status" value="1"/>
</dbReference>
<keyword evidence="5 10" id="KW-0819">tRNA processing</keyword>
<evidence type="ECO:0000256" key="12">
    <source>
        <dbReference type="RuleBase" id="RU003784"/>
    </source>
</evidence>
<feature type="site" description="Interaction with substrate tRNA" evidence="10">
    <location>
        <position position="130"/>
    </location>
</feature>
<name>A0ABS7PII5_9SPHN</name>
<dbReference type="NCBIfam" id="TIGR00174">
    <property type="entry name" value="miaA"/>
    <property type="match status" value="1"/>
</dbReference>
<protein>
    <recommendedName>
        <fullName evidence="10">tRNA dimethylallyltransferase</fullName>
        <ecNumber evidence="10">2.5.1.75</ecNumber>
    </recommendedName>
    <alternativeName>
        <fullName evidence="10">Dimethylallyl diphosphate:tRNA dimethylallyltransferase</fullName>
        <shortName evidence="10">DMAPP:tRNA dimethylallyltransferase</shortName>
        <shortName evidence="10">DMATase</shortName>
    </alternativeName>
    <alternativeName>
        <fullName evidence="10">Isopentenyl-diphosphate:tRNA isopentenyltransferase</fullName>
        <shortName evidence="10">IPP transferase</shortName>
        <shortName evidence="10">IPPT</shortName>
        <shortName evidence="10">IPTase</shortName>
    </alternativeName>
</protein>
<dbReference type="Gene3D" id="1.10.20.140">
    <property type="match status" value="1"/>
</dbReference>
<comment type="similarity">
    <text evidence="3 10 13">Belongs to the IPP transferase family.</text>
</comment>
<comment type="function">
    <text evidence="2 10 12">Catalyzes the transfer of a dimethylallyl group onto the adenine at position 37 in tRNAs that read codons beginning with uridine, leading to the formation of N6-(dimethylallyl)adenosine (i(6)A).</text>
</comment>
<evidence type="ECO:0000256" key="10">
    <source>
        <dbReference type="HAMAP-Rule" id="MF_00185"/>
    </source>
</evidence>
<gene>
    <name evidence="10 14" type="primary">miaA</name>
    <name evidence="14" type="ORF">K7G82_02335</name>
</gene>
<dbReference type="Proteomes" id="UP000706039">
    <property type="component" value="Unassembled WGS sequence"/>
</dbReference>
<keyword evidence="7 10" id="KW-0067">ATP-binding</keyword>
<evidence type="ECO:0000256" key="5">
    <source>
        <dbReference type="ARBA" id="ARBA00022694"/>
    </source>
</evidence>
<evidence type="ECO:0000256" key="9">
    <source>
        <dbReference type="ARBA" id="ARBA00049563"/>
    </source>
</evidence>
<proteinExistence type="inferred from homology"/>